<name>A0A514TZ02_9CAUD</name>
<dbReference type="Pfam" id="PF13476">
    <property type="entry name" value="AAA_23"/>
    <property type="match status" value="1"/>
</dbReference>
<reference evidence="3 4" key="1">
    <citation type="submission" date="2019-06" db="EMBL/GenBank/DDBJ databases">
        <authorList>
            <person name="Alexander J."/>
            <person name="Ertsgaard D.J."/>
            <person name="Fields K.L."/>
            <person name="Fields S.B."/>
            <person name="Humphreys H."/>
            <person name="Kinneman J.E."/>
            <person name="Nelson N.D."/>
            <person name="Olakunle E.K."/>
            <person name="Reimer A.C."/>
            <person name="Robertson C."/>
            <person name="Ross G.V."/>
            <person name="Bonilla J.A."/>
            <person name="Klyczek K."/>
            <person name="Garlena R.A."/>
            <person name="Russell D.A."/>
            <person name="Pope W.H."/>
            <person name="Jacobs-Sera D."/>
            <person name="Hatfull G.F."/>
        </authorList>
    </citation>
    <scope>NUCLEOTIDE SEQUENCE [LARGE SCALE GENOMIC DNA]</scope>
</reference>
<dbReference type="RefSeq" id="YP_009884026.1">
    <property type="nucleotide sequence ID" value="NC_049465.1"/>
</dbReference>
<dbReference type="GeneID" id="55813364"/>
<keyword evidence="4" id="KW-1185">Reference proteome</keyword>
<accession>A0A514TZ02</accession>
<dbReference type="GO" id="GO:0006302">
    <property type="term" value="P:double-strand break repair"/>
    <property type="evidence" value="ECO:0007669"/>
    <property type="project" value="InterPro"/>
</dbReference>
<evidence type="ECO:0000313" key="3">
    <source>
        <dbReference type="EMBL" id="QDK01929.1"/>
    </source>
</evidence>
<dbReference type="GO" id="GO:0000731">
    <property type="term" value="P:DNA synthesis involved in DNA repair"/>
    <property type="evidence" value="ECO:0007669"/>
    <property type="project" value="TreeGrafter"/>
</dbReference>
<dbReference type="PANTHER" id="PTHR32182">
    <property type="entry name" value="DNA REPLICATION AND REPAIR PROTEIN RECF"/>
    <property type="match status" value="1"/>
</dbReference>
<dbReference type="Gene3D" id="3.40.50.300">
    <property type="entry name" value="P-loop containing nucleotide triphosphate hydrolases"/>
    <property type="match status" value="1"/>
</dbReference>
<dbReference type="EMBL" id="MN096362">
    <property type="protein sequence ID" value="QDK01929.1"/>
    <property type="molecule type" value="Genomic_DNA"/>
</dbReference>
<dbReference type="PANTHER" id="PTHR32182:SF0">
    <property type="entry name" value="DNA REPLICATION AND REPAIR PROTEIN RECF"/>
    <property type="match status" value="1"/>
</dbReference>
<dbReference type="Proteomes" id="UP000318687">
    <property type="component" value="Segment"/>
</dbReference>
<organism evidence="3 4">
    <name type="scientific">Arthrobacter phage Vibaki</name>
    <dbReference type="NCBI Taxonomy" id="2593333"/>
    <lineage>
        <taxon>Viruses</taxon>
        <taxon>Duplodnaviria</taxon>
        <taxon>Heunggongvirae</taxon>
        <taxon>Uroviricota</taxon>
        <taxon>Caudoviricetes</taxon>
        <taxon>Berryhillviridae</taxon>
        <taxon>Vibakivirus</taxon>
        <taxon>Vibakivirus vibaki</taxon>
    </lineage>
</organism>
<keyword evidence="1" id="KW-0175">Coiled coil</keyword>
<dbReference type="KEGG" id="vg:55813364"/>
<dbReference type="InterPro" id="IPR038729">
    <property type="entry name" value="Rad50/SbcC_AAA"/>
</dbReference>
<dbReference type="InterPro" id="IPR027417">
    <property type="entry name" value="P-loop_NTPase"/>
</dbReference>
<dbReference type="GO" id="GO:0016887">
    <property type="term" value="F:ATP hydrolysis activity"/>
    <property type="evidence" value="ECO:0007669"/>
    <property type="project" value="InterPro"/>
</dbReference>
<feature type="coiled-coil region" evidence="1">
    <location>
        <begin position="204"/>
        <end position="238"/>
    </location>
</feature>
<evidence type="ECO:0000256" key="1">
    <source>
        <dbReference type="SAM" id="Coils"/>
    </source>
</evidence>
<evidence type="ECO:0000313" key="4">
    <source>
        <dbReference type="Proteomes" id="UP000318687"/>
    </source>
</evidence>
<dbReference type="SUPFAM" id="SSF52540">
    <property type="entry name" value="P-loop containing nucleoside triphosphate hydrolases"/>
    <property type="match status" value="1"/>
</dbReference>
<protein>
    <submittedName>
        <fullName evidence="3">AAA-ATPase</fullName>
    </submittedName>
</protein>
<evidence type="ECO:0000259" key="2">
    <source>
        <dbReference type="Pfam" id="PF13476"/>
    </source>
</evidence>
<proteinExistence type="predicted"/>
<sequence>MTRIIKLEATNFKRLRAVEITPAGDLVVISGRNGQGKTSVLDAITAALGGTSTKALPRPIREGASNAEIVIETDDLTITRRFTASGSTLTVVGKDGLKVPKGQARLDTLLGRLSLDPLAFTQLDDKQQLKTLLDLVELPFDPAELDQQRAAIFEDRTDVNRELKALTAQQAAFAVFPTDVPTEEVSVNDLLTKLEAARALDRDYEAAARQHAEAVDRVDRLRAELADAERGLKAAAEQLAEWDGHVLNEAALLLDQIHNAETINAQAREYAAYQRLQQRIADVKTSADLLTEQIETIDQRKRDGLAAAKFPGGLPLGFDETGVLLNGIPFKQASGAEQLRASLAMAIALNPALRVIRIADGSLLDSEGLQMVADMAAKNDCQVWIEVVSDGDGDGFMIEDGEVLDPGFF</sequence>
<gene>
    <name evidence="3" type="primary">49</name>
    <name evidence="3" type="ORF">SEA_VIBAKI_49</name>
</gene>
<feature type="domain" description="Rad50/SbcC-type AAA" evidence="2">
    <location>
        <begin position="6"/>
        <end position="207"/>
    </location>
</feature>